<proteinExistence type="predicted"/>
<gene>
    <name evidence="2" type="ORF">KIH74_22635</name>
</gene>
<sequence length="85" mass="9396">MATSTAETCDVRTVGEALESDPALANGNPDPMAFLWRARLYIVRNILDRTETTWRVQASTGRAYGAGTYELERTAGGWTVRQCLD</sequence>
<dbReference type="EMBL" id="JAHBAY010000010">
    <property type="protein sequence ID" value="MBT0771755.1"/>
    <property type="molecule type" value="Genomic_DNA"/>
</dbReference>
<name>A0ABS5TKX5_9ACTN</name>
<feature type="domain" description="DUF6504" evidence="1">
    <location>
        <begin position="12"/>
        <end position="73"/>
    </location>
</feature>
<evidence type="ECO:0000259" key="1">
    <source>
        <dbReference type="Pfam" id="PF20114"/>
    </source>
</evidence>
<protein>
    <recommendedName>
        <fullName evidence="1">DUF6504 domain-containing protein</fullName>
    </recommendedName>
</protein>
<evidence type="ECO:0000313" key="2">
    <source>
        <dbReference type="EMBL" id="MBT0771755.1"/>
    </source>
</evidence>
<keyword evidence="3" id="KW-1185">Reference proteome</keyword>
<reference evidence="2 3" key="1">
    <citation type="submission" date="2021-05" db="EMBL/GenBank/DDBJ databases">
        <title>Kineosporia and Streptomyces sp. nov. two new marine actinobacteria isolated from Coral.</title>
        <authorList>
            <person name="Buangrab K."/>
            <person name="Sutthacheep M."/>
            <person name="Yeemin T."/>
            <person name="Harunari E."/>
            <person name="Igarashi Y."/>
            <person name="Kanchanasin P."/>
            <person name="Tanasupawat S."/>
            <person name="Phongsopitanun W."/>
        </authorList>
    </citation>
    <scope>NUCLEOTIDE SEQUENCE [LARGE SCALE GENOMIC DNA]</scope>
    <source>
        <strain evidence="2 3">J2-2</strain>
    </source>
</reference>
<organism evidence="2 3">
    <name type="scientific">Kineosporia corallincola</name>
    <dbReference type="NCBI Taxonomy" id="2835133"/>
    <lineage>
        <taxon>Bacteria</taxon>
        <taxon>Bacillati</taxon>
        <taxon>Actinomycetota</taxon>
        <taxon>Actinomycetes</taxon>
        <taxon>Kineosporiales</taxon>
        <taxon>Kineosporiaceae</taxon>
        <taxon>Kineosporia</taxon>
    </lineage>
</organism>
<dbReference type="Pfam" id="PF20114">
    <property type="entry name" value="DUF6504"/>
    <property type="match status" value="1"/>
</dbReference>
<dbReference type="RefSeq" id="WP_214158126.1">
    <property type="nucleotide sequence ID" value="NZ_JAHBAY010000010.1"/>
</dbReference>
<dbReference type="Proteomes" id="UP001197247">
    <property type="component" value="Unassembled WGS sequence"/>
</dbReference>
<evidence type="ECO:0000313" key="3">
    <source>
        <dbReference type="Proteomes" id="UP001197247"/>
    </source>
</evidence>
<dbReference type="InterPro" id="IPR045443">
    <property type="entry name" value="DUF6504"/>
</dbReference>
<accession>A0ABS5TKX5</accession>
<comment type="caution">
    <text evidence="2">The sequence shown here is derived from an EMBL/GenBank/DDBJ whole genome shotgun (WGS) entry which is preliminary data.</text>
</comment>